<comment type="caution">
    <text evidence="2">The sequence shown here is derived from an EMBL/GenBank/DDBJ whole genome shotgun (WGS) entry which is preliminary data.</text>
</comment>
<accession>A0AB34GQS3</accession>
<sequence length="155" mass="16847">MSDRLNQKPGPSARARRETWPCDPGSERRRGRGLVAGVPGPPRVRNAPPAPRRPSHRPSPVCGLWNEKAVAGEPASGQQGGPTPAPPAKEKLRSRRRRRRHGCHDGSEVSLRATVPARALQPRSRPLRRGSATQRTAGPLPSRPQPLGSARFLQD</sequence>
<feature type="region of interest" description="Disordered" evidence="1">
    <location>
        <begin position="1"/>
        <end position="155"/>
    </location>
</feature>
<evidence type="ECO:0000256" key="1">
    <source>
        <dbReference type="SAM" id="MobiDB-lite"/>
    </source>
</evidence>
<dbReference type="EMBL" id="JAIQCJ010002090">
    <property type="protein sequence ID" value="KAJ8782771.1"/>
    <property type="molecule type" value="Genomic_DNA"/>
</dbReference>
<feature type="compositionally biased region" description="Basic and acidic residues" evidence="1">
    <location>
        <begin position="15"/>
        <end position="28"/>
    </location>
</feature>
<reference evidence="2 3" key="1">
    <citation type="submission" date="2022-11" db="EMBL/GenBank/DDBJ databases">
        <title>Whole genome sequence of Eschrichtius robustus ER-17-0199.</title>
        <authorList>
            <person name="Bruniche-Olsen A."/>
            <person name="Black A.N."/>
            <person name="Fields C.J."/>
            <person name="Walden K."/>
            <person name="Dewoody J.A."/>
        </authorList>
    </citation>
    <scope>NUCLEOTIDE SEQUENCE [LARGE SCALE GENOMIC DNA]</scope>
    <source>
        <strain evidence="2">ER-17-0199</strain>
        <tissue evidence="2">Blubber</tissue>
    </source>
</reference>
<keyword evidence="3" id="KW-1185">Reference proteome</keyword>
<evidence type="ECO:0000313" key="2">
    <source>
        <dbReference type="EMBL" id="KAJ8782771.1"/>
    </source>
</evidence>
<gene>
    <name evidence="2" type="ORF">J1605_009853</name>
</gene>
<organism evidence="2 3">
    <name type="scientific">Eschrichtius robustus</name>
    <name type="common">California gray whale</name>
    <name type="synonym">Eschrichtius gibbosus</name>
    <dbReference type="NCBI Taxonomy" id="9764"/>
    <lineage>
        <taxon>Eukaryota</taxon>
        <taxon>Metazoa</taxon>
        <taxon>Chordata</taxon>
        <taxon>Craniata</taxon>
        <taxon>Vertebrata</taxon>
        <taxon>Euteleostomi</taxon>
        <taxon>Mammalia</taxon>
        <taxon>Eutheria</taxon>
        <taxon>Laurasiatheria</taxon>
        <taxon>Artiodactyla</taxon>
        <taxon>Whippomorpha</taxon>
        <taxon>Cetacea</taxon>
        <taxon>Mysticeti</taxon>
        <taxon>Eschrichtiidae</taxon>
        <taxon>Eschrichtius</taxon>
    </lineage>
</organism>
<dbReference type="Proteomes" id="UP001159641">
    <property type="component" value="Unassembled WGS sequence"/>
</dbReference>
<name>A0AB34GQS3_ESCRO</name>
<dbReference type="AlphaFoldDB" id="A0AB34GQS3"/>
<evidence type="ECO:0000313" key="3">
    <source>
        <dbReference type="Proteomes" id="UP001159641"/>
    </source>
</evidence>
<proteinExistence type="predicted"/>
<protein>
    <submittedName>
        <fullName evidence="2">Uncharacterized protein</fullName>
    </submittedName>
</protein>
<feature type="compositionally biased region" description="Basic residues" evidence="1">
    <location>
        <begin position="92"/>
        <end position="102"/>
    </location>
</feature>